<dbReference type="InterPro" id="IPR014922">
    <property type="entry name" value="YdhG-like"/>
</dbReference>
<organism evidence="2 3">
    <name type="scientific">Undibacterium fentianense</name>
    <dbReference type="NCBI Taxonomy" id="2828728"/>
    <lineage>
        <taxon>Bacteria</taxon>
        <taxon>Pseudomonadati</taxon>
        <taxon>Pseudomonadota</taxon>
        <taxon>Betaproteobacteria</taxon>
        <taxon>Burkholderiales</taxon>
        <taxon>Oxalobacteraceae</taxon>
        <taxon>Undibacterium</taxon>
    </lineage>
</organism>
<sequence length="118" mass="13480">MMSERPKFDSHDDYIASMPDEVQRILLRVQNVVETALPQAQRCISYGMPAYRHGKIFFYFAGFKKHLGIYPPIKADHSLIQALAPFRNEKGNLAFSYQAGIPYDLIQRVALALAKEYA</sequence>
<proteinExistence type="predicted"/>
<dbReference type="EMBL" id="JAGSPJ010000004">
    <property type="protein sequence ID" value="MBR7800459.1"/>
    <property type="molecule type" value="Genomic_DNA"/>
</dbReference>
<dbReference type="RefSeq" id="WP_212675592.1">
    <property type="nucleotide sequence ID" value="NZ_JAGSPJ010000004.1"/>
</dbReference>
<dbReference type="AlphaFoldDB" id="A0A941E4I0"/>
<accession>A0A941E4I0</accession>
<reference evidence="2" key="1">
    <citation type="submission" date="2021-04" db="EMBL/GenBank/DDBJ databases">
        <title>novel species isolated from subtropical streams in China.</title>
        <authorList>
            <person name="Lu H."/>
        </authorList>
    </citation>
    <scope>NUCLEOTIDE SEQUENCE</scope>
    <source>
        <strain evidence="2">FT137W</strain>
    </source>
</reference>
<gene>
    <name evidence="2" type="ORF">KDM90_10680</name>
</gene>
<dbReference type="SUPFAM" id="SSF159888">
    <property type="entry name" value="YdhG-like"/>
    <property type="match status" value="1"/>
</dbReference>
<dbReference type="Proteomes" id="UP000678545">
    <property type="component" value="Unassembled WGS sequence"/>
</dbReference>
<comment type="caution">
    <text evidence="2">The sequence shown here is derived from an EMBL/GenBank/DDBJ whole genome shotgun (WGS) entry which is preliminary data.</text>
</comment>
<dbReference type="Gene3D" id="3.90.1150.200">
    <property type="match status" value="1"/>
</dbReference>
<evidence type="ECO:0000259" key="1">
    <source>
        <dbReference type="Pfam" id="PF08818"/>
    </source>
</evidence>
<evidence type="ECO:0000313" key="3">
    <source>
        <dbReference type="Proteomes" id="UP000678545"/>
    </source>
</evidence>
<protein>
    <submittedName>
        <fullName evidence="2">DUF1801 domain-containing protein</fullName>
    </submittedName>
</protein>
<feature type="domain" description="YdhG-like" evidence="1">
    <location>
        <begin position="23"/>
        <end position="109"/>
    </location>
</feature>
<evidence type="ECO:0000313" key="2">
    <source>
        <dbReference type="EMBL" id="MBR7800459.1"/>
    </source>
</evidence>
<keyword evidence="3" id="KW-1185">Reference proteome</keyword>
<name>A0A941E4I0_9BURK</name>
<dbReference type="Pfam" id="PF08818">
    <property type="entry name" value="DUF1801"/>
    <property type="match status" value="1"/>
</dbReference>